<name>A0AAW5LEU9_MAMSC</name>
<dbReference type="RefSeq" id="WP_218696806.1">
    <property type="nucleotide sequence ID" value="NZ_CP077960.1"/>
</dbReference>
<accession>A0AAW5LEU9</accession>
<dbReference type="EMBL" id="JANILD010000001">
    <property type="protein sequence ID" value="MCQ9302455.1"/>
    <property type="molecule type" value="Genomic_DNA"/>
</dbReference>
<evidence type="ECO:0000313" key="2">
    <source>
        <dbReference type="Proteomes" id="UP001204068"/>
    </source>
</evidence>
<dbReference type="AlphaFoldDB" id="A0AAW5LEU9"/>
<dbReference type="Proteomes" id="UP001204068">
    <property type="component" value="Unassembled WGS sequence"/>
</dbReference>
<organism evidence="1 2">
    <name type="scientific">Mammaliicoccus sciuri</name>
    <name type="common">Staphylococcus sciuri</name>
    <dbReference type="NCBI Taxonomy" id="1296"/>
    <lineage>
        <taxon>Bacteria</taxon>
        <taxon>Bacillati</taxon>
        <taxon>Bacillota</taxon>
        <taxon>Bacilli</taxon>
        <taxon>Bacillales</taxon>
        <taxon>Staphylococcaceae</taxon>
        <taxon>Mammaliicoccus</taxon>
    </lineage>
</organism>
<protein>
    <recommendedName>
        <fullName evidence="3">DUF1492 domain-containing protein</fullName>
    </recommendedName>
</protein>
<reference evidence="1" key="1">
    <citation type="submission" date="2022-07" db="EMBL/GenBank/DDBJ databases">
        <title>Bacterial species isolated from the porcine tonsil microbiota.</title>
        <authorList>
            <person name="Oliveira I.M.F."/>
        </authorList>
    </citation>
    <scope>NUCLEOTIDE SEQUENCE</scope>
    <source>
        <strain evidence="1">8QC2O2</strain>
    </source>
</reference>
<sequence length="119" mass="14449">MYEHHEIFQMINDYSWMKETIKQDELLSKQVQGNSFLNMITLDKGNELKKMKQKVSYIDEHIELIEDLKDYWIIILKLENKTNKYIFKTMKISGETLYKRISNVIDMFIEHDKKLVQLE</sequence>
<evidence type="ECO:0000313" key="1">
    <source>
        <dbReference type="EMBL" id="MCQ9302455.1"/>
    </source>
</evidence>
<gene>
    <name evidence="1" type="ORF">NQ032_02330</name>
</gene>
<evidence type="ECO:0008006" key="3">
    <source>
        <dbReference type="Google" id="ProtNLM"/>
    </source>
</evidence>
<comment type="caution">
    <text evidence="1">The sequence shown here is derived from an EMBL/GenBank/DDBJ whole genome shotgun (WGS) entry which is preliminary data.</text>
</comment>
<proteinExistence type="predicted"/>